<accession>A0A7W8HI31</accession>
<protein>
    <recommendedName>
        <fullName evidence="3">Ribosome maturation factor RimP</fullName>
    </recommendedName>
</protein>
<keyword evidence="2 3" id="KW-0690">Ribosome biogenesis</keyword>
<keyword evidence="1 3" id="KW-0963">Cytoplasm</keyword>
<evidence type="ECO:0000313" key="8">
    <source>
        <dbReference type="Proteomes" id="UP000532440"/>
    </source>
</evidence>
<proteinExistence type="inferred from homology"/>
<organism evidence="7 8">
    <name type="scientific">Quisquiliibacterium transsilvanicum</name>
    <dbReference type="NCBI Taxonomy" id="1549638"/>
    <lineage>
        <taxon>Bacteria</taxon>
        <taxon>Pseudomonadati</taxon>
        <taxon>Pseudomonadota</taxon>
        <taxon>Betaproteobacteria</taxon>
        <taxon>Burkholderiales</taxon>
        <taxon>Burkholderiaceae</taxon>
        <taxon>Quisquiliibacterium</taxon>
    </lineage>
</organism>
<evidence type="ECO:0000256" key="4">
    <source>
        <dbReference type="SAM" id="MobiDB-lite"/>
    </source>
</evidence>
<feature type="compositionally biased region" description="Low complexity" evidence="4">
    <location>
        <begin position="150"/>
        <end position="163"/>
    </location>
</feature>
<dbReference type="GO" id="GO:0000028">
    <property type="term" value="P:ribosomal small subunit assembly"/>
    <property type="evidence" value="ECO:0007669"/>
    <property type="project" value="TreeGrafter"/>
</dbReference>
<dbReference type="HAMAP" id="MF_01077">
    <property type="entry name" value="RimP"/>
    <property type="match status" value="1"/>
</dbReference>
<comment type="subcellular location">
    <subcellularLocation>
        <location evidence="3">Cytoplasm</location>
    </subcellularLocation>
</comment>
<dbReference type="PANTHER" id="PTHR33867:SF1">
    <property type="entry name" value="RIBOSOME MATURATION FACTOR RIMP"/>
    <property type="match status" value="1"/>
</dbReference>
<dbReference type="EMBL" id="JACHGB010000004">
    <property type="protein sequence ID" value="MBB5272420.1"/>
    <property type="molecule type" value="Genomic_DNA"/>
</dbReference>
<dbReference type="InterPro" id="IPR036847">
    <property type="entry name" value="RimP_C_sf"/>
</dbReference>
<comment type="function">
    <text evidence="3">Required for maturation of 30S ribosomal subunits.</text>
</comment>
<evidence type="ECO:0000256" key="2">
    <source>
        <dbReference type="ARBA" id="ARBA00022517"/>
    </source>
</evidence>
<feature type="compositionally biased region" description="Basic residues" evidence="4">
    <location>
        <begin position="139"/>
        <end position="149"/>
    </location>
</feature>
<dbReference type="GO" id="GO:0006412">
    <property type="term" value="P:translation"/>
    <property type="evidence" value="ECO:0007669"/>
    <property type="project" value="TreeGrafter"/>
</dbReference>
<evidence type="ECO:0000256" key="1">
    <source>
        <dbReference type="ARBA" id="ARBA00022490"/>
    </source>
</evidence>
<evidence type="ECO:0000313" key="7">
    <source>
        <dbReference type="EMBL" id="MBB5272420.1"/>
    </source>
</evidence>
<dbReference type="Proteomes" id="UP000532440">
    <property type="component" value="Unassembled WGS sequence"/>
</dbReference>
<dbReference type="GO" id="GO:0005829">
    <property type="term" value="C:cytosol"/>
    <property type="evidence" value="ECO:0007669"/>
    <property type="project" value="TreeGrafter"/>
</dbReference>
<dbReference type="Pfam" id="PF02576">
    <property type="entry name" value="RimP_N"/>
    <property type="match status" value="1"/>
</dbReference>
<evidence type="ECO:0000256" key="3">
    <source>
        <dbReference type="HAMAP-Rule" id="MF_01077"/>
    </source>
</evidence>
<dbReference type="CDD" id="cd01734">
    <property type="entry name" value="YlxS_C"/>
    <property type="match status" value="1"/>
</dbReference>
<dbReference type="InterPro" id="IPR003728">
    <property type="entry name" value="Ribosome_maturation_RimP"/>
</dbReference>
<reference evidence="7 8" key="1">
    <citation type="submission" date="2020-08" db="EMBL/GenBank/DDBJ databases">
        <title>Genomic Encyclopedia of Type Strains, Phase IV (KMG-IV): sequencing the most valuable type-strain genomes for metagenomic binning, comparative biology and taxonomic classification.</title>
        <authorList>
            <person name="Goeker M."/>
        </authorList>
    </citation>
    <scope>NUCLEOTIDE SEQUENCE [LARGE SCALE GENOMIC DNA]</scope>
    <source>
        <strain evidence="7 8">DSM 29781</strain>
    </source>
</reference>
<name>A0A7W8HI31_9BURK</name>
<evidence type="ECO:0000259" key="6">
    <source>
        <dbReference type="Pfam" id="PF17384"/>
    </source>
</evidence>
<comment type="caution">
    <text evidence="7">The sequence shown here is derived from an EMBL/GenBank/DDBJ whole genome shotgun (WGS) entry which is preliminary data.</text>
</comment>
<dbReference type="PANTHER" id="PTHR33867">
    <property type="entry name" value="RIBOSOME MATURATION FACTOR RIMP"/>
    <property type="match status" value="1"/>
</dbReference>
<dbReference type="SUPFAM" id="SSF75420">
    <property type="entry name" value="YhbC-like, N-terminal domain"/>
    <property type="match status" value="1"/>
</dbReference>
<dbReference type="InterPro" id="IPR028989">
    <property type="entry name" value="RimP_N"/>
</dbReference>
<sequence>MEALQDIVERTVAAMGYELVELELGQQGLLRVFIDAPAGIRVEDCERVSHQLSHVLMVDEIDYERLEVSSPGLDRPLRKPADFVRFAGEEVTVRLKRPFEGRRNFEGVLTVEPEGRFGLELVVDAVRASVPGKGQAARRIPKLPPRKPKAAASPAGTGAADAPEATQKLVFALDEIDRARLVPKVKF</sequence>
<keyword evidence="8" id="KW-1185">Reference proteome</keyword>
<dbReference type="InterPro" id="IPR028998">
    <property type="entry name" value="RimP_C"/>
</dbReference>
<dbReference type="Pfam" id="PF17384">
    <property type="entry name" value="DUF150_C"/>
    <property type="match status" value="1"/>
</dbReference>
<feature type="region of interest" description="Disordered" evidence="4">
    <location>
        <begin position="134"/>
        <end position="163"/>
    </location>
</feature>
<evidence type="ECO:0000259" key="5">
    <source>
        <dbReference type="Pfam" id="PF02576"/>
    </source>
</evidence>
<dbReference type="AlphaFoldDB" id="A0A7W8HI31"/>
<dbReference type="Gene3D" id="3.30.300.70">
    <property type="entry name" value="RimP-like superfamily, N-terminal"/>
    <property type="match status" value="1"/>
</dbReference>
<dbReference type="SUPFAM" id="SSF74942">
    <property type="entry name" value="YhbC-like, C-terminal domain"/>
    <property type="match status" value="1"/>
</dbReference>
<gene>
    <name evidence="3" type="primary">rimP</name>
    <name evidence="7" type="ORF">HNQ70_002434</name>
</gene>
<dbReference type="NCBIfam" id="NF000929">
    <property type="entry name" value="PRK00092.2-1"/>
    <property type="match status" value="1"/>
</dbReference>
<dbReference type="InterPro" id="IPR035956">
    <property type="entry name" value="RimP_N_sf"/>
</dbReference>
<feature type="domain" description="Ribosome maturation factor RimP N-terminal" evidence="5">
    <location>
        <begin position="7"/>
        <end position="74"/>
    </location>
</feature>
<comment type="similarity">
    <text evidence="3">Belongs to the RimP family.</text>
</comment>
<feature type="domain" description="Ribosome maturation factor RimP C-terminal" evidence="6">
    <location>
        <begin position="77"/>
        <end position="110"/>
    </location>
</feature>